<evidence type="ECO:0000313" key="1">
    <source>
        <dbReference type="EMBL" id="KAK9047836.1"/>
    </source>
</evidence>
<dbReference type="EMBL" id="JBCNJP010023477">
    <property type="protein sequence ID" value="KAK9047836.1"/>
    <property type="molecule type" value="Genomic_DNA"/>
</dbReference>
<organism evidence="1 2">
    <name type="scientific">Deinandra increscens subsp. villosa</name>
    <dbReference type="NCBI Taxonomy" id="3103831"/>
    <lineage>
        <taxon>Eukaryota</taxon>
        <taxon>Viridiplantae</taxon>
        <taxon>Streptophyta</taxon>
        <taxon>Embryophyta</taxon>
        <taxon>Tracheophyta</taxon>
        <taxon>Spermatophyta</taxon>
        <taxon>Magnoliopsida</taxon>
        <taxon>eudicotyledons</taxon>
        <taxon>Gunneridae</taxon>
        <taxon>Pentapetalae</taxon>
        <taxon>asterids</taxon>
        <taxon>campanulids</taxon>
        <taxon>Asterales</taxon>
        <taxon>Asteraceae</taxon>
        <taxon>Asteroideae</taxon>
        <taxon>Heliantheae alliance</taxon>
        <taxon>Madieae</taxon>
        <taxon>Madiinae</taxon>
        <taxon>Deinandra</taxon>
    </lineage>
</organism>
<comment type="caution">
    <text evidence="1">The sequence shown here is derived from an EMBL/GenBank/DDBJ whole genome shotgun (WGS) entry which is preliminary data.</text>
</comment>
<sequence length="171" mass="18685">MSPPGPPNIFTIDHPPSIIQPQTTSPILLQISRLLRSTFACGSKSGDISHSDYFQWHEDDQRHVVAKIYDVEVSSPELLPNFPSNCQNSRVCSQLLTALDWPNTKLSSLKINPLGPDLILSMVPGSRSISTTRGTYLPPATSLLSGGMDAVFVANNHPEIGCRLECARFLS</sequence>
<protein>
    <submittedName>
        <fullName evidence="1">Uncharacterized protein</fullName>
    </submittedName>
</protein>
<gene>
    <name evidence="1" type="ORF">SSX86_033202</name>
</gene>
<evidence type="ECO:0000313" key="2">
    <source>
        <dbReference type="Proteomes" id="UP001408789"/>
    </source>
</evidence>
<accession>A0AAP0GGB9</accession>
<keyword evidence="2" id="KW-1185">Reference proteome</keyword>
<proteinExistence type="predicted"/>
<dbReference type="AlphaFoldDB" id="A0AAP0GGB9"/>
<reference evidence="1 2" key="1">
    <citation type="submission" date="2024-04" db="EMBL/GenBank/DDBJ databases">
        <title>The reference genome of an endangered Asteraceae, Deinandra increscens subsp. villosa, native to the Central Coast of California.</title>
        <authorList>
            <person name="Guilliams M."/>
            <person name="Hasenstab-Lehman K."/>
            <person name="Meyer R."/>
            <person name="Mcevoy S."/>
        </authorList>
    </citation>
    <scope>NUCLEOTIDE SEQUENCE [LARGE SCALE GENOMIC DNA]</scope>
    <source>
        <tissue evidence="1">Leaf</tissue>
    </source>
</reference>
<name>A0AAP0GGB9_9ASTR</name>
<dbReference type="Proteomes" id="UP001408789">
    <property type="component" value="Unassembled WGS sequence"/>
</dbReference>